<keyword evidence="2" id="KW-1185">Reference proteome</keyword>
<dbReference type="RefSeq" id="WP_316699065.1">
    <property type="nucleotide sequence ID" value="NZ_CP136336.1"/>
</dbReference>
<dbReference type="Proteomes" id="UP001303946">
    <property type="component" value="Chromosome"/>
</dbReference>
<sequence>MTPLKTRGPYQRAIFLGRQLIATPIDMRDALPEYSFRRYGRTIRIKAGASRQTLKIKFGRTP</sequence>
<reference evidence="1 2" key="1">
    <citation type="submission" date="2023-10" db="EMBL/GenBank/DDBJ databases">
        <title>Bacteria for the degradation of biodegradable plastic PBAT(Polybutylene adipate terephthalate).</title>
        <authorList>
            <person name="Weon H.-Y."/>
            <person name="Yeon J."/>
        </authorList>
    </citation>
    <scope>NUCLEOTIDE SEQUENCE [LARGE SCALE GENOMIC DNA]</scope>
    <source>
        <strain evidence="1 2">SBD 7-3</strain>
    </source>
</reference>
<gene>
    <name evidence="1" type="ORF">RXV79_16710</name>
</gene>
<proteinExistence type="predicted"/>
<dbReference type="EMBL" id="CP136336">
    <property type="protein sequence ID" value="WOB06562.1"/>
    <property type="molecule type" value="Genomic_DNA"/>
</dbReference>
<accession>A0ABZ0CNJ0</accession>
<organism evidence="1 2">
    <name type="scientific">Piscinibacter gummiphilus</name>
    <dbReference type="NCBI Taxonomy" id="946333"/>
    <lineage>
        <taxon>Bacteria</taxon>
        <taxon>Pseudomonadati</taxon>
        <taxon>Pseudomonadota</taxon>
        <taxon>Betaproteobacteria</taxon>
        <taxon>Burkholderiales</taxon>
        <taxon>Sphaerotilaceae</taxon>
        <taxon>Piscinibacter</taxon>
    </lineage>
</organism>
<name>A0ABZ0CNJ0_9BURK</name>
<evidence type="ECO:0000313" key="1">
    <source>
        <dbReference type="EMBL" id="WOB06562.1"/>
    </source>
</evidence>
<evidence type="ECO:0000313" key="2">
    <source>
        <dbReference type="Proteomes" id="UP001303946"/>
    </source>
</evidence>
<protein>
    <submittedName>
        <fullName evidence="1">Uncharacterized protein</fullName>
    </submittedName>
</protein>